<accession>A0A160MHJ8</accession>
<dbReference type="EMBL" id="CP015506">
    <property type="protein sequence ID" value="AND42178.1"/>
    <property type="molecule type" value="Genomic_DNA"/>
</dbReference>
<feature type="domain" description="HTH gntR-type" evidence="9">
    <location>
        <begin position="6"/>
        <end position="74"/>
    </location>
</feature>
<dbReference type="Proteomes" id="UP000077856">
    <property type="component" value="Chromosome"/>
</dbReference>
<dbReference type="SUPFAM" id="SSF46785">
    <property type="entry name" value="Winged helix' DNA-binding domain"/>
    <property type="match status" value="1"/>
</dbReference>
<dbReference type="CDD" id="cd00609">
    <property type="entry name" value="AAT_like"/>
    <property type="match status" value="1"/>
</dbReference>
<dbReference type="PANTHER" id="PTHR46577:SF2">
    <property type="entry name" value="TRANSCRIPTIONAL REGULATORY PROTEIN"/>
    <property type="match status" value="1"/>
</dbReference>
<sequence>MDTAQLPKYQQVIETIKGKISKGEWPIGSKIPSQRKLAEEFGVNRSTIITALEELAADGLIEGKTGVGTKVINNTWTLLASRQSANWSEYIDTGIHRASEKIVQEINDLEMDPAFIQLSKGELSPEISPVQTMQKVLKEAADELSELGYEEPKGYLPLRQAVSEYLAASGIDASPSSILIVSGGLQALQLVSLGLVQRGAPVFLEKPSYLYSLQLFRSSGMNLKGLPMDKEGVITKSISLKKYEKGKSILYTIPSYHNPTGILMTEKRRRELLDVCRIEQLPIVEDDIYRELWLDEMPPPPLKAMDKNGQVLYMGSLSKTLSPGLRIGWVAAPEPVIDRLADLKMQTDYGSSSLSQRVAEKWLSTGLYQKHMERVREQLRIRRNTALNTLDAHLSGIAEWNSPEGGFFIWLKVPSSIPIRSLYRQAILRKLLINPGSIYSDGPNHFIRISYAYASLGELQEGIFILGEEIRKLL</sequence>
<comment type="similarity">
    <text evidence="2">In the C-terminal section; belongs to the class-I pyridoxal-phosphate-dependent aminotransferase family.</text>
</comment>
<dbReference type="PANTHER" id="PTHR46577">
    <property type="entry name" value="HTH-TYPE TRANSCRIPTIONAL REGULATORY PROTEIN GABR"/>
    <property type="match status" value="1"/>
</dbReference>
<evidence type="ECO:0000256" key="8">
    <source>
        <dbReference type="ARBA" id="ARBA00023163"/>
    </source>
</evidence>
<dbReference type="RefSeq" id="WP_019383334.1">
    <property type="nucleotide sequence ID" value="NZ_CP015506.1"/>
</dbReference>
<dbReference type="Pfam" id="PF00392">
    <property type="entry name" value="GntR"/>
    <property type="match status" value="1"/>
</dbReference>
<keyword evidence="4" id="KW-0808">Transferase</keyword>
<dbReference type="GO" id="GO:0003677">
    <property type="term" value="F:DNA binding"/>
    <property type="evidence" value="ECO:0007669"/>
    <property type="project" value="UniProtKB-KW"/>
</dbReference>
<evidence type="ECO:0000256" key="3">
    <source>
        <dbReference type="ARBA" id="ARBA00022576"/>
    </source>
</evidence>
<evidence type="ECO:0000259" key="9">
    <source>
        <dbReference type="PROSITE" id="PS50949"/>
    </source>
</evidence>
<organism evidence="10 11">
    <name type="scientific">Cytobacillus oceanisediminis 2691</name>
    <dbReference type="NCBI Taxonomy" id="1196031"/>
    <lineage>
        <taxon>Bacteria</taxon>
        <taxon>Bacillati</taxon>
        <taxon>Bacillota</taxon>
        <taxon>Bacilli</taxon>
        <taxon>Bacillales</taxon>
        <taxon>Bacillaceae</taxon>
        <taxon>Cytobacillus</taxon>
    </lineage>
</organism>
<dbReference type="GO" id="GO:0008483">
    <property type="term" value="F:transaminase activity"/>
    <property type="evidence" value="ECO:0007669"/>
    <property type="project" value="UniProtKB-KW"/>
</dbReference>
<evidence type="ECO:0000256" key="6">
    <source>
        <dbReference type="ARBA" id="ARBA00023015"/>
    </source>
</evidence>
<gene>
    <name evidence="10" type="ORF">A361_24525</name>
</gene>
<dbReference type="SMART" id="SM00345">
    <property type="entry name" value="HTH_GNTR"/>
    <property type="match status" value="1"/>
</dbReference>
<dbReference type="Pfam" id="PF00155">
    <property type="entry name" value="Aminotran_1_2"/>
    <property type="match status" value="1"/>
</dbReference>
<dbReference type="Gene3D" id="1.10.10.10">
    <property type="entry name" value="Winged helix-like DNA-binding domain superfamily/Winged helix DNA-binding domain"/>
    <property type="match status" value="1"/>
</dbReference>
<dbReference type="InterPro" id="IPR015422">
    <property type="entry name" value="PyrdxlP-dep_Trfase_small"/>
</dbReference>
<dbReference type="PROSITE" id="PS50949">
    <property type="entry name" value="HTH_GNTR"/>
    <property type="match status" value="1"/>
</dbReference>
<dbReference type="CDD" id="cd07377">
    <property type="entry name" value="WHTH_GntR"/>
    <property type="match status" value="1"/>
</dbReference>
<name>A0A160MHJ8_9BACI</name>
<dbReference type="Gene3D" id="3.90.1150.10">
    <property type="entry name" value="Aspartate Aminotransferase, domain 1"/>
    <property type="match status" value="1"/>
</dbReference>
<dbReference type="FunFam" id="3.40.640.10:FF:000023">
    <property type="entry name" value="Transcriptional regulator, GntR family"/>
    <property type="match status" value="1"/>
</dbReference>
<keyword evidence="5" id="KW-0663">Pyridoxal phosphate</keyword>
<dbReference type="InterPro" id="IPR015421">
    <property type="entry name" value="PyrdxlP-dep_Trfase_major"/>
</dbReference>
<dbReference type="InterPro" id="IPR000524">
    <property type="entry name" value="Tscrpt_reg_HTH_GntR"/>
</dbReference>
<dbReference type="PRINTS" id="PR00035">
    <property type="entry name" value="HTHGNTR"/>
</dbReference>
<dbReference type="AlphaFoldDB" id="A0A160MHJ8"/>
<dbReference type="STRING" id="1196031.A361_24525"/>
<keyword evidence="3" id="KW-0032">Aminotransferase</keyword>
<keyword evidence="6" id="KW-0805">Transcription regulation</keyword>
<dbReference type="InterPro" id="IPR036390">
    <property type="entry name" value="WH_DNA-bd_sf"/>
</dbReference>
<dbReference type="Gene3D" id="3.40.640.10">
    <property type="entry name" value="Type I PLP-dependent aspartate aminotransferase-like (Major domain)"/>
    <property type="match status" value="1"/>
</dbReference>
<dbReference type="InterPro" id="IPR036388">
    <property type="entry name" value="WH-like_DNA-bd_sf"/>
</dbReference>
<evidence type="ECO:0000313" key="11">
    <source>
        <dbReference type="Proteomes" id="UP000077856"/>
    </source>
</evidence>
<evidence type="ECO:0000256" key="7">
    <source>
        <dbReference type="ARBA" id="ARBA00023125"/>
    </source>
</evidence>
<evidence type="ECO:0000256" key="1">
    <source>
        <dbReference type="ARBA" id="ARBA00001933"/>
    </source>
</evidence>
<evidence type="ECO:0000256" key="5">
    <source>
        <dbReference type="ARBA" id="ARBA00022898"/>
    </source>
</evidence>
<evidence type="ECO:0000256" key="2">
    <source>
        <dbReference type="ARBA" id="ARBA00005384"/>
    </source>
</evidence>
<dbReference type="GO" id="GO:0030170">
    <property type="term" value="F:pyridoxal phosphate binding"/>
    <property type="evidence" value="ECO:0007669"/>
    <property type="project" value="InterPro"/>
</dbReference>
<keyword evidence="7" id="KW-0238">DNA-binding</keyword>
<dbReference type="InterPro" id="IPR004839">
    <property type="entry name" value="Aminotransferase_I/II_large"/>
</dbReference>
<proteinExistence type="inferred from homology"/>
<reference evidence="10 11" key="1">
    <citation type="submission" date="2016-04" db="EMBL/GenBank/DDBJ databases">
        <title>Complete genome sequence of Bacillus oceanisediminis strain 2691.</title>
        <authorList>
            <person name="Jeong H."/>
            <person name="Kim H.J."/>
            <person name="Lee D.-W."/>
        </authorList>
    </citation>
    <scope>NUCLEOTIDE SEQUENCE [LARGE SCALE GENOMIC DNA]</scope>
    <source>
        <strain evidence="10 11">2691</strain>
    </source>
</reference>
<dbReference type="InterPro" id="IPR051446">
    <property type="entry name" value="HTH_trans_reg/aminotransferase"/>
</dbReference>
<evidence type="ECO:0000313" key="10">
    <source>
        <dbReference type="EMBL" id="AND42178.1"/>
    </source>
</evidence>
<dbReference type="SUPFAM" id="SSF53383">
    <property type="entry name" value="PLP-dependent transferases"/>
    <property type="match status" value="1"/>
</dbReference>
<dbReference type="FunFam" id="1.10.10.10:FF:000079">
    <property type="entry name" value="GntR family transcriptional regulator"/>
    <property type="match status" value="1"/>
</dbReference>
<protein>
    <submittedName>
        <fullName evidence="10">GntR family transcriptional regulator</fullName>
    </submittedName>
</protein>
<dbReference type="eggNOG" id="COG1167">
    <property type="taxonomic scope" value="Bacteria"/>
</dbReference>
<keyword evidence="8" id="KW-0804">Transcription</keyword>
<comment type="cofactor">
    <cofactor evidence="1">
        <name>pyridoxal 5'-phosphate</name>
        <dbReference type="ChEBI" id="CHEBI:597326"/>
    </cofactor>
</comment>
<evidence type="ECO:0000256" key="4">
    <source>
        <dbReference type="ARBA" id="ARBA00022679"/>
    </source>
</evidence>
<dbReference type="GO" id="GO:0003700">
    <property type="term" value="F:DNA-binding transcription factor activity"/>
    <property type="evidence" value="ECO:0007669"/>
    <property type="project" value="InterPro"/>
</dbReference>
<dbReference type="KEGG" id="bon:A361_24525"/>
<dbReference type="InterPro" id="IPR015424">
    <property type="entry name" value="PyrdxlP-dep_Trfase"/>
</dbReference>